<evidence type="ECO:0000313" key="2">
    <source>
        <dbReference type="Proteomes" id="UP000078561"/>
    </source>
</evidence>
<dbReference type="Proteomes" id="UP000078561">
    <property type="component" value="Unassembled WGS sequence"/>
</dbReference>
<evidence type="ECO:0000313" key="1">
    <source>
        <dbReference type="EMBL" id="SAM07650.1"/>
    </source>
</evidence>
<gene>
    <name evidence="1" type="primary">ABSGL_13293.1 scaffold 13659</name>
</gene>
<sequence>MISFVQPTVADLLPPHDASHWTAEKVNAFMKKHNLGYDKHVDESLMTKKIQHYEKAAMDTARHFGIQVDHFTKAIQNQLETQKTLTQQDIDYLISDIRHHLRQLELQGQLSGDKVGQALDKVRRQVANKKTITDSSWKSIKNDALARFYRHEKAPLWQRVFSSRPASSSVNPVKQSIDQWLDQVQGQLQSLQVMTDQQLVSVMDQLRRAVIRKNIDRLASPHWYERLYYRLALKAELTEKQLEHIKDTLEQEVNGYKVFASDYLTHQLTRKGTFYDRCCHAADTARTTIEDWVDDMLTWLSGAKNKQVIERMPGDLKEQDWKMDFDRYWDGYLLEAYQLLGYSEAQINHIKERLTQVFASTNKKSLAAKTNVVHGLESLKQYMQLARVQSTNQIQDEIDKIKHQLETWKAKPY</sequence>
<keyword evidence="2" id="KW-1185">Reference proteome</keyword>
<dbReference type="OMA" id="NAYKIFA"/>
<accession>A0A168S0V2</accession>
<proteinExistence type="predicted"/>
<dbReference type="OrthoDB" id="2378832at2759"/>
<name>A0A168S0V2_ABSGL</name>
<dbReference type="AlphaFoldDB" id="A0A168S0V2"/>
<organism evidence="1">
    <name type="scientific">Absidia glauca</name>
    <name type="common">Pin mould</name>
    <dbReference type="NCBI Taxonomy" id="4829"/>
    <lineage>
        <taxon>Eukaryota</taxon>
        <taxon>Fungi</taxon>
        <taxon>Fungi incertae sedis</taxon>
        <taxon>Mucoromycota</taxon>
        <taxon>Mucoromycotina</taxon>
        <taxon>Mucoromycetes</taxon>
        <taxon>Mucorales</taxon>
        <taxon>Cunninghamellaceae</taxon>
        <taxon>Absidia</taxon>
    </lineage>
</organism>
<reference evidence="1" key="1">
    <citation type="submission" date="2016-04" db="EMBL/GenBank/DDBJ databases">
        <authorList>
            <person name="Evans L.H."/>
            <person name="Alamgir A."/>
            <person name="Owens N."/>
            <person name="Weber N.D."/>
            <person name="Virtaneva K."/>
            <person name="Barbian K."/>
            <person name="Babar A."/>
            <person name="Rosenke K."/>
        </authorList>
    </citation>
    <scope>NUCLEOTIDE SEQUENCE [LARGE SCALE GENOMIC DNA]</scope>
    <source>
        <strain evidence="1">CBS 101.48</strain>
    </source>
</reference>
<protein>
    <submittedName>
        <fullName evidence="1">Uncharacterized protein</fullName>
    </submittedName>
</protein>
<dbReference type="EMBL" id="LT554760">
    <property type="protein sequence ID" value="SAM07650.1"/>
    <property type="molecule type" value="Genomic_DNA"/>
</dbReference>
<dbReference type="InParanoid" id="A0A168S0V2"/>